<dbReference type="Gene3D" id="1.10.10.10">
    <property type="entry name" value="Winged helix-like DNA-binding domain superfamily/Winged helix DNA-binding domain"/>
    <property type="match status" value="1"/>
</dbReference>
<dbReference type="Pfam" id="PF01614">
    <property type="entry name" value="IclR_C"/>
    <property type="match status" value="1"/>
</dbReference>
<protein>
    <submittedName>
        <fullName evidence="6">IclR family transcriptional regulator</fullName>
    </submittedName>
</protein>
<keyword evidence="1" id="KW-0805">Transcription regulation</keyword>
<feature type="domain" description="HTH iclR-type" evidence="4">
    <location>
        <begin position="15"/>
        <end position="77"/>
    </location>
</feature>
<evidence type="ECO:0000256" key="1">
    <source>
        <dbReference type="ARBA" id="ARBA00023015"/>
    </source>
</evidence>
<dbReference type="InterPro" id="IPR050707">
    <property type="entry name" value="HTH_MetabolicPath_Reg"/>
</dbReference>
<dbReference type="PANTHER" id="PTHR30136">
    <property type="entry name" value="HELIX-TURN-HELIX TRANSCRIPTIONAL REGULATOR, ICLR FAMILY"/>
    <property type="match status" value="1"/>
</dbReference>
<dbReference type="InterPro" id="IPR005471">
    <property type="entry name" value="Tscrpt_reg_IclR_N"/>
</dbReference>
<name>A0ABW1U6N8_9BURK</name>
<dbReference type="SUPFAM" id="SSF46785">
    <property type="entry name" value="Winged helix' DNA-binding domain"/>
    <property type="match status" value="1"/>
</dbReference>
<dbReference type="InterPro" id="IPR029016">
    <property type="entry name" value="GAF-like_dom_sf"/>
</dbReference>
<organism evidence="6 7">
    <name type="scientific">Polaromonas aquatica</name>
    <dbReference type="NCBI Taxonomy" id="332657"/>
    <lineage>
        <taxon>Bacteria</taxon>
        <taxon>Pseudomonadati</taxon>
        <taxon>Pseudomonadota</taxon>
        <taxon>Betaproteobacteria</taxon>
        <taxon>Burkholderiales</taxon>
        <taxon>Comamonadaceae</taxon>
        <taxon>Polaromonas</taxon>
    </lineage>
</organism>
<dbReference type="Proteomes" id="UP001596270">
    <property type="component" value="Unassembled WGS sequence"/>
</dbReference>
<dbReference type="SUPFAM" id="SSF55781">
    <property type="entry name" value="GAF domain-like"/>
    <property type="match status" value="1"/>
</dbReference>
<dbReference type="Pfam" id="PF09339">
    <property type="entry name" value="HTH_IclR"/>
    <property type="match status" value="1"/>
</dbReference>
<evidence type="ECO:0000313" key="6">
    <source>
        <dbReference type="EMBL" id="MFC6284864.1"/>
    </source>
</evidence>
<evidence type="ECO:0000259" key="4">
    <source>
        <dbReference type="PROSITE" id="PS51077"/>
    </source>
</evidence>
<reference evidence="7" key="1">
    <citation type="journal article" date="2019" name="Int. J. Syst. Evol. Microbiol.">
        <title>The Global Catalogue of Microorganisms (GCM) 10K type strain sequencing project: providing services to taxonomists for standard genome sequencing and annotation.</title>
        <authorList>
            <consortium name="The Broad Institute Genomics Platform"/>
            <consortium name="The Broad Institute Genome Sequencing Center for Infectious Disease"/>
            <person name="Wu L."/>
            <person name="Ma J."/>
        </authorList>
    </citation>
    <scope>NUCLEOTIDE SEQUENCE [LARGE SCALE GENOMIC DNA]</scope>
    <source>
        <strain evidence="7">CCUG 39402</strain>
    </source>
</reference>
<dbReference type="Gene3D" id="3.30.450.40">
    <property type="match status" value="1"/>
</dbReference>
<evidence type="ECO:0000259" key="5">
    <source>
        <dbReference type="PROSITE" id="PS51078"/>
    </source>
</evidence>
<feature type="domain" description="IclR-ED" evidence="5">
    <location>
        <begin position="78"/>
        <end position="261"/>
    </location>
</feature>
<evidence type="ECO:0000256" key="2">
    <source>
        <dbReference type="ARBA" id="ARBA00023125"/>
    </source>
</evidence>
<dbReference type="InterPro" id="IPR036388">
    <property type="entry name" value="WH-like_DNA-bd_sf"/>
</dbReference>
<sequence length="261" mass="28655">MSSAPADKKSADSVIKTAGRVLEIFEYFRDVRGPLSVREISERFGYPLSSTAVLVKSLATLGYLTYDSDIRSFFPTIRIAMLGDWLYDAMHVGGHLLSLMEDVCRETGETAMLSIQNDIYSQYVHIMPNRNQVIQLNVPVGTRRLLCWCGTGWAMLSQQPDETIARLVERTQLRLGKDPIAAKITQEAVAEQVRLVRKNGYALSNRTVTDGAGTIAMALPVAPNGMRMAIAAGGVADRLLQNRAHIVKVMAASIKKSQAGQ</sequence>
<dbReference type="PROSITE" id="PS51077">
    <property type="entry name" value="HTH_ICLR"/>
    <property type="match status" value="1"/>
</dbReference>
<evidence type="ECO:0000313" key="7">
    <source>
        <dbReference type="Proteomes" id="UP001596270"/>
    </source>
</evidence>
<keyword evidence="3" id="KW-0804">Transcription</keyword>
<comment type="caution">
    <text evidence="6">The sequence shown here is derived from an EMBL/GenBank/DDBJ whole genome shotgun (WGS) entry which is preliminary data.</text>
</comment>
<dbReference type="EMBL" id="JBHSRS010000084">
    <property type="protein sequence ID" value="MFC6284864.1"/>
    <property type="molecule type" value="Genomic_DNA"/>
</dbReference>
<keyword evidence="7" id="KW-1185">Reference proteome</keyword>
<dbReference type="InterPro" id="IPR014757">
    <property type="entry name" value="Tscrpt_reg_IclR_C"/>
</dbReference>
<dbReference type="InterPro" id="IPR036390">
    <property type="entry name" value="WH_DNA-bd_sf"/>
</dbReference>
<keyword evidence="2" id="KW-0238">DNA-binding</keyword>
<dbReference type="PANTHER" id="PTHR30136:SF35">
    <property type="entry name" value="HTH-TYPE TRANSCRIPTIONAL REGULATOR RV1719"/>
    <property type="match status" value="1"/>
</dbReference>
<gene>
    <name evidence="6" type="ORF">ACFQND_26865</name>
</gene>
<evidence type="ECO:0000256" key="3">
    <source>
        <dbReference type="ARBA" id="ARBA00023163"/>
    </source>
</evidence>
<dbReference type="SMART" id="SM00346">
    <property type="entry name" value="HTH_ICLR"/>
    <property type="match status" value="1"/>
</dbReference>
<dbReference type="PROSITE" id="PS51078">
    <property type="entry name" value="ICLR_ED"/>
    <property type="match status" value="1"/>
</dbReference>
<dbReference type="RefSeq" id="WP_371439465.1">
    <property type="nucleotide sequence ID" value="NZ_JBHSRS010000084.1"/>
</dbReference>
<accession>A0ABW1U6N8</accession>
<proteinExistence type="predicted"/>